<proteinExistence type="predicted"/>
<comment type="caution">
    <text evidence="1">The sequence shown here is derived from an EMBL/GenBank/DDBJ whole genome shotgun (WGS) entry which is preliminary data.</text>
</comment>
<evidence type="ECO:0000313" key="2">
    <source>
        <dbReference type="Proteomes" id="UP001500791"/>
    </source>
</evidence>
<evidence type="ECO:0008006" key="3">
    <source>
        <dbReference type="Google" id="ProtNLM"/>
    </source>
</evidence>
<dbReference type="Proteomes" id="UP001500791">
    <property type="component" value="Unassembled WGS sequence"/>
</dbReference>
<evidence type="ECO:0000313" key="1">
    <source>
        <dbReference type="EMBL" id="GAA0386385.1"/>
    </source>
</evidence>
<reference evidence="2" key="1">
    <citation type="journal article" date="2019" name="Int. J. Syst. Evol. Microbiol.">
        <title>The Global Catalogue of Microorganisms (GCM) 10K type strain sequencing project: providing services to taxonomists for standard genome sequencing and annotation.</title>
        <authorList>
            <consortium name="The Broad Institute Genomics Platform"/>
            <consortium name="The Broad Institute Genome Sequencing Center for Infectious Disease"/>
            <person name="Wu L."/>
            <person name="Ma J."/>
        </authorList>
    </citation>
    <scope>NUCLEOTIDE SEQUENCE [LARGE SCALE GENOMIC DNA]</scope>
    <source>
        <strain evidence="2">JCM 13476</strain>
    </source>
</reference>
<keyword evidence="2" id="KW-1185">Reference proteome</keyword>
<organism evidence="1 2">
    <name type="scientific">Brevundimonas terrae</name>
    <dbReference type="NCBI Taxonomy" id="363631"/>
    <lineage>
        <taxon>Bacteria</taxon>
        <taxon>Pseudomonadati</taxon>
        <taxon>Pseudomonadota</taxon>
        <taxon>Alphaproteobacteria</taxon>
        <taxon>Caulobacterales</taxon>
        <taxon>Caulobacteraceae</taxon>
        <taxon>Brevundimonas</taxon>
    </lineage>
</organism>
<protein>
    <recommendedName>
        <fullName evidence="3">CYTH domain-containing protein</fullName>
    </recommendedName>
</protein>
<name>A0ABP3I0W2_9CAUL</name>
<gene>
    <name evidence="1" type="ORF">GCM10009093_11560</name>
</gene>
<accession>A0ABP3I0W2</accession>
<dbReference type="EMBL" id="BAAAEJ010000003">
    <property type="protein sequence ID" value="GAA0386385.1"/>
    <property type="molecule type" value="Genomic_DNA"/>
</dbReference>
<sequence length="89" mass="10007">MTALLDGARRATYRISAKRAPFDAKGKLKARGYRWNGEASLGPHAWSIEVEAEQVELELQFLEQEVFFGAAEIPIAKVTAFERFSATQY</sequence>